<evidence type="ECO:0000313" key="1">
    <source>
        <dbReference type="EMBL" id="GBO07962.1"/>
    </source>
</evidence>
<dbReference type="Gene3D" id="3.40.30.10">
    <property type="entry name" value="Glutaredoxin"/>
    <property type="match status" value="1"/>
</dbReference>
<name>A0A4Y2U5Q9_ARAVE</name>
<dbReference type="Proteomes" id="UP000499080">
    <property type="component" value="Unassembled WGS sequence"/>
</dbReference>
<accession>A0A4Y2U5Q9</accession>
<dbReference type="EMBL" id="BGPR01033860">
    <property type="protein sequence ID" value="GBO07962.1"/>
    <property type="molecule type" value="Genomic_DNA"/>
</dbReference>
<organism evidence="1 2">
    <name type="scientific">Araneus ventricosus</name>
    <name type="common">Orbweaver spider</name>
    <name type="synonym">Epeira ventricosa</name>
    <dbReference type="NCBI Taxonomy" id="182803"/>
    <lineage>
        <taxon>Eukaryota</taxon>
        <taxon>Metazoa</taxon>
        <taxon>Ecdysozoa</taxon>
        <taxon>Arthropoda</taxon>
        <taxon>Chelicerata</taxon>
        <taxon>Arachnida</taxon>
        <taxon>Araneae</taxon>
        <taxon>Araneomorphae</taxon>
        <taxon>Entelegynae</taxon>
        <taxon>Araneoidea</taxon>
        <taxon>Araneidae</taxon>
        <taxon>Araneus</taxon>
    </lineage>
</organism>
<gene>
    <name evidence="1" type="ORF">AVEN_65592_1</name>
</gene>
<protein>
    <submittedName>
        <fullName evidence="1">Uncharacterized protein</fullName>
    </submittedName>
</protein>
<keyword evidence="2" id="KW-1185">Reference proteome</keyword>
<evidence type="ECO:0000313" key="2">
    <source>
        <dbReference type="Proteomes" id="UP000499080"/>
    </source>
</evidence>
<dbReference type="AlphaFoldDB" id="A0A4Y2U5Q9"/>
<sequence length="159" mass="18342">SENFLRHSYINGLFLEIKDHSGLDEWFRLLGRMAPVSDENAEMLEKYGVWVEKSMFSKKYMGIERTTLLIDEKGEVVKIWKNVKVSGRVDEVLEEVLYLIFSCKEAEVFSPRLFRILNPFATALVVHTAVAPPLNWTQCQKLPTLLVDSPWRLGVRVNA</sequence>
<feature type="non-terminal residue" evidence="1">
    <location>
        <position position="1"/>
    </location>
</feature>
<reference evidence="1 2" key="1">
    <citation type="journal article" date="2019" name="Sci. Rep.">
        <title>Orb-weaving spider Araneus ventricosus genome elucidates the spidroin gene catalogue.</title>
        <authorList>
            <person name="Kono N."/>
            <person name="Nakamura H."/>
            <person name="Ohtoshi R."/>
            <person name="Moran D.A.P."/>
            <person name="Shinohara A."/>
            <person name="Yoshida Y."/>
            <person name="Fujiwara M."/>
            <person name="Mori M."/>
            <person name="Tomita M."/>
            <person name="Arakawa K."/>
        </authorList>
    </citation>
    <scope>NUCLEOTIDE SEQUENCE [LARGE SCALE GENOMIC DNA]</scope>
</reference>
<dbReference type="SUPFAM" id="SSF52833">
    <property type="entry name" value="Thioredoxin-like"/>
    <property type="match status" value="1"/>
</dbReference>
<comment type="caution">
    <text evidence="1">The sequence shown here is derived from an EMBL/GenBank/DDBJ whole genome shotgun (WGS) entry which is preliminary data.</text>
</comment>
<proteinExistence type="predicted"/>
<dbReference type="InterPro" id="IPR036249">
    <property type="entry name" value="Thioredoxin-like_sf"/>
</dbReference>
<dbReference type="OrthoDB" id="6778355at2759"/>